<comment type="caution">
    <text evidence="1">The sequence shown here is derived from an EMBL/GenBank/DDBJ whole genome shotgun (WGS) entry which is preliminary data.</text>
</comment>
<accession>A0A1B6NU36</accession>
<protein>
    <submittedName>
        <fullName evidence="1">Uncharacterized protein</fullName>
    </submittedName>
</protein>
<reference evidence="1" key="1">
    <citation type="submission" date="2013-11" db="EMBL/GenBank/DDBJ databases">
        <title>Microbial diversity, functional groups and degradation webs in Northern and Southern Mediterranean and Red Sea marine crude oil polluted sites.</title>
        <authorList>
            <person name="Daffonchio D."/>
            <person name="Mapelli F."/>
            <person name="Ferrer M."/>
            <person name="Richter M."/>
            <person name="Cherif A."/>
            <person name="Malkawi H.I."/>
            <person name="Yakimov M.M."/>
            <person name="Abdel-Fattah Y.R."/>
            <person name="Blaghen M."/>
            <person name="Golyshin P.N."/>
            <person name="Kalogerakis N."/>
            <person name="Boon N."/>
            <person name="Magagnini M."/>
            <person name="Fava F."/>
        </authorList>
    </citation>
    <scope>NUCLEOTIDE SEQUENCE</scope>
</reference>
<organism evidence="1">
    <name type="scientific">marine sediment metagenome</name>
    <dbReference type="NCBI Taxonomy" id="412755"/>
    <lineage>
        <taxon>unclassified sequences</taxon>
        <taxon>metagenomes</taxon>
        <taxon>ecological metagenomes</taxon>
    </lineage>
</organism>
<dbReference type="EMBL" id="AYSL01000832">
    <property type="protein sequence ID" value="KTF06969.1"/>
    <property type="molecule type" value="Genomic_DNA"/>
</dbReference>
<sequence length="37" mass="4185">MAKGRFTRRSISTSHWCISESGTKISTRSARPVLSCW</sequence>
<name>A0A1B6NU36_9ZZZZ</name>
<evidence type="ECO:0000313" key="1">
    <source>
        <dbReference type="EMBL" id="KTF06969.1"/>
    </source>
</evidence>
<proteinExistence type="predicted"/>
<dbReference type="AlphaFoldDB" id="A0A1B6NU36"/>
<gene>
    <name evidence="1" type="ORF">MGSAQ_001535</name>
</gene>